<dbReference type="PROSITE" id="PS50001">
    <property type="entry name" value="SH2"/>
    <property type="match status" value="1"/>
</dbReference>
<proteinExistence type="predicted"/>
<dbReference type="PROSITE" id="PS50225">
    <property type="entry name" value="SOCS"/>
    <property type="match status" value="1"/>
</dbReference>
<organism evidence="11 12">
    <name type="scientific">Betta splendens</name>
    <name type="common">Siamese fighting fish</name>
    <dbReference type="NCBI Taxonomy" id="158456"/>
    <lineage>
        <taxon>Eukaryota</taxon>
        <taxon>Metazoa</taxon>
        <taxon>Chordata</taxon>
        <taxon>Craniata</taxon>
        <taxon>Vertebrata</taxon>
        <taxon>Euteleostomi</taxon>
        <taxon>Actinopterygii</taxon>
        <taxon>Neopterygii</taxon>
        <taxon>Teleostei</taxon>
        <taxon>Neoteleostei</taxon>
        <taxon>Acanthomorphata</taxon>
        <taxon>Anabantaria</taxon>
        <taxon>Anabantiformes</taxon>
        <taxon>Anabantoidei</taxon>
        <taxon>Osphronemidae</taxon>
        <taxon>Betta</taxon>
    </lineage>
</organism>
<dbReference type="CDD" id="cd10718">
    <property type="entry name" value="SH2_CIS"/>
    <property type="match status" value="1"/>
</dbReference>
<evidence type="ECO:0000256" key="7">
    <source>
        <dbReference type="PROSITE-ProRule" id="PRU00191"/>
    </source>
</evidence>
<feature type="domain" description="SH2" evidence="9">
    <location>
        <begin position="48"/>
        <end position="130"/>
    </location>
</feature>
<evidence type="ECO:0000256" key="1">
    <source>
        <dbReference type="ARBA" id="ARBA00004906"/>
    </source>
</evidence>
<dbReference type="GO" id="GO:0046854">
    <property type="term" value="P:phosphatidylinositol phosphate biosynthetic process"/>
    <property type="evidence" value="ECO:0007669"/>
    <property type="project" value="TreeGrafter"/>
</dbReference>
<evidence type="ECO:0000256" key="6">
    <source>
        <dbReference type="ARBA" id="ARBA00022999"/>
    </source>
</evidence>
<keyword evidence="6 7" id="KW-0727">SH2 domain</keyword>
<dbReference type="SMART" id="SM00253">
    <property type="entry name" value="SOCS"/>
    <property type="match status" value="1"/>
</dbReference>
<evidence type="ECO:0000256" key="5">
    <source>
        <dbReference type="ARBA" id="ARBA00022786"/>
    </source>
</evidence>
<dbReference type="InterPro" id="IPR036036">
    <property type="entry name" value="SOCS_box-like_dom_sf"/>
</dbReference>
<dbReference type="SUPFAM" id="SSF55550">
    <property type="entry name" value="SH2 domain"/>
    <property type="match status" value="1"/>
</dbReference>
<keyword evidence="4" id="KW-0734">Signal transduction inhibitor</keyword>
<keyword evidence="5" id="KW-0833">Ubl conjugation pathway</keyword>
<dbReference type="UniPathway" id="UPA00143"/>
<evidence type="ECO:0000256" key="8">
    <source>
        <dbReference type="SAM" id="MobiDB-lite"/>
    </source>
</evidence>
<keyword evidence="11" id="KW-1185">Reference proteome</keyword>
<dbReference type="GeneID" id="114855840"/>
<dbReference type="Pfam" id="PF07525">
    <property type="entry name" value="SOCS_box"/>
    <property type="match status" value="1"/>
</dbReference>
<feature type="domain" description="SOCS box" evidence="10">
    <location>
        <begin position="165"/>
        <end position="213"/>
    </location>
</feature>
<name>A0A6P7MMV1_BETSP</name>
<protein>
    <recommendedName>
        <fullName evidence="2">Cytokine-inducible SH2-containing protein</fullName>
    </recommendedName>
</protein>
<evidence type="ECO:0000259" key="9">
    <source>
        <dbReference type="PROSITE" id="PS50001"/>
    </source>
</evidence>
<dbReference type="GO" id="GO:0016567">
    <property type="term" value="P:protein ubiquitination"/>
    <property type="evidence" value="ECO:0007669"/>
    <property type="project" value="UniProtKB-UniPathway"/>
</dbReference>
<dbReference type="GO" id="GO:0035556">
    <property type="term" value="P:intracellular signal transduction"/>
    <property type="evidence" value="ECO:0007669"/>
    <property type="project" value="InterPro"/>
</dbReference>
<reference evidence="12" key="1">
    <citation type="submission" date="2025-08" db="UniProtKB">
        <authorList>
            <consortium name="RefSeq"/>
        </authorList>
    </citation>
    <scope>IDENTIFICATION</scope>
</reference>
<dbReference type="SUPFAM" id="SSF158235">
    <property type="entry name" value="SOCS box-like"/>
    <property type="match status" value="1"/>
</dbReference>
<evidence type="ECO:0000256" key="2">
    <source>
        <dbReference type="ARBA" id="ARBA00021548"/>
    </source>
</evidence>
<dbReference type="InterPro" id="IPR036860">
    <property type="entry name" value="SH2_dom_sf"/>
</dbReference>
<evidence type="ECO:0000256" key="4">
    <source>
        <dbReference type="ARBA" id="ARBA00022700"/>
    </source>
</evidence>
<evidence type="ECO:0000256" key="3">
    <source>
        <dbReference type="ARBA" id="ARBA00022604"/>
    </source>
</evidence>
<dbReference type="KEGG" id="bspl:114855840"/>
<dbReference type="Gene3D" id="3.30.505.10">
    <property type="entry name" value="SH2 domain"/>
    <property type="match status" value="1"/>
</dbReference>
<dbReference type="Proteomes" id="UP000515150">
    <property type="component" value="Chromosome 5"/>
</dbReference>
<evidence type="ECO:0000313" key="12">
    <source>
        <dbReference type="RefSeq" id="XP_029007179.1"/>
    </source>
</evidence>
<dbReference type="RefSeq" id="XP_029007179.1">
    <property type="nucleotide sequence ID" value="XM_029151346.3"/>
</dbReference>
<dbReference type="GO" id="GO:0005942">
    <property type="term" value="C:phosphatidylinositol 3-kinase complex"/>
    <property type="evidence" value="ECO:0007669"/>
    <property type="project" value="TreeGrafter"/>
</dbReference>
<evidence type="ECO:0000259" key="10">
    <source>
        <dbReference type="PROSITE" id="PS50225"/>
    </source>
</evidence>
<dbReference type="Pfam" id="PF00017">
    <property type="entry name" value="SH2"/>
    <property type="match status" value="1"/>
</dbReference>
<dbReference type="PANTHER" id="PTHR10155">
    <property type="entry name" value="PHOSPHATIDYLINOSITOL 3-KINASE REGULATORY SUBUNIT"/>
    <property type="match status" value="1"/>
</dbReference>
<dbReference type="Gene3D" id="1.10.750.20">
    <property type="entry name" value="SOCS box"/>
    <property type="match status" value="1"/>
</dbReference>
<evidence type="ECO:0000313" key="11">
    <source>
        <dbReference type="Proteomes" id="UP000515150"/>
    </source>
</evidence>
<dbReference type="InterPro" id="IPR001496">
    <property type="entry name" value="SOCS_box"/>
</dbReference>
<feature type="region of interest" description="Disordered" evidence="8">
    <location>
        <begin position="1"/>
        <end position="20"/>
    </location>
</feature>
<feature type="region of interest" description="Disordered" evidence="8">
    <location>
        <begin position="136"/>
        <end position="164"/>
    </location>
</feature>
<dbReference type="InParanoid" id="A0A6P7MMV1"/>
<dbReference type="PRINTS" id="PR00401">
    <property type="entry name" value="SH2DOMAIN"/>
</dbReference>
<sequence length="214" mass="24103">MVAQPETVFHPEEQGDPCCPNPTPPPWDPAEDRHCITTTLQYLQTSGWYWGSISAGEAREALLTKSEGTFLLRDSSHPQYMLALSVKTCCGPTSVRIEYSRGAFWLDSISPGCPQLQSFPDVLSLLQHYTGSGHIPQEPASGDLRRKTKPEHVRRPTKGSGVPLKLMQPLLKPEAFPTLQHLVRLTINRHTQCPERLPLPKPLRRFLQDYPFLI</sequence>
<dbReference type="OrthoDB" id="10063348at2759"/>
<comment type="pathway">
    <text evidence="1">Protein modification; protein ubiquitination.</text>
</comment>
<keyword evidence="3" id="KW-0341">Growth regulation</keyword>
<dbReference type="InterPro" id="IPR035887">
    <property type="entry name" value="CIS_SH2"/>
</dbReference>
<dbReference type="AlphaFoldDB" id="A0A6P7MMV1"/>
<dbReference type="GO" id="GO:0009968">
    <property type="term" value="P:negative regulation of signal transduction"/>
    <property type="evidence" value="ECO:0007669"/>
    <property type="project" value="UniProtKB-KW"/>
</dbReference>
<dbReference type="GO" id="GO:0046935">
    <property type="term" value="F:1-phosphatidylinositol-3-kinase regulator activity"/>
    <property type="evidence" value="ECO:0007669"/>
    <property type="project" value="TreeGrafter"/>
</dbReference>
<accession>A0A6P7MMV1</accession>
<dbReference type="SMART" id="SM00252">
    <property type="entry name" value="SH2"/>
    <property type="match status" value="1"/>
</dbReference>
<dbReference type="InterPro" id="IPR000980">
    <property type="entry name" value="SH2"/>
</dbReference>
<dbReference type="PANTHER" id="PTHR10155:SF9">
    <property type="entry name" value="CYTOKINE-INDUCIBLE SH2-CONTAINING PROTEIN"/>
    <property type="match status" value="1"/>
</dbReference>
<gene>
    <name evidence="12" type="primary">LOC114855840</name>
</gene>
<dbReference type="SMART" id="SM00969">
    <property type="entry name" value="SOCS_box"/>
    <property type="match status" value="1"/>
</dbReference>